<proteinExistence type="predicted"/>
<dbReference type="InterPro" id="IPR057670">
    <property type="entry name" value="SH3_retrovirus"/>
</dbReference>
<comment type="caution">
    <text evidence="2">The sequence shown here is derived from an EMBL/GenBank/DDBJ whole genome shotgun (WGS) entry which is preliminary data.</text>
</comment>
<dbReference type="OrthoDB" id="6776856at2759"/>
<accession>A0A371EGV8</accession>
<organism evidence="2 3">
    <name type="scientific">Mucuna pruriens</name>
    <name type="common">Velvet bean</name>
    <name type="synonym">Dolichos pruriens</name>
    <dbReference type="NCBI Taxonomy" id="157652"/>
    <lineage>
        <taxon>Eukaryota</taxon>
        <taxon>Viridiplantae</taxon>
        <taxon>Streptophyta</taxon>
        <taxon>Embryophyta</taxon>
        <taxon>Tracheophyta</taxon>
        <taxon>Spermatophyta</taxon>
        <taxon>Magnoliopsida</taxon>
        <taxon>eudicotyledons</taxon>
        <taxon>Gunneridae</taxon>
        <taxon>Pentapetalae</taxon>
        <taxon>rosids</taxon>
        <taxon>fabids</taxon>
        <taxon>Fabales</taxon>
        <taxon>Fabaceae</taxon>
        <taxon>Papilionoideae</taxon>
        <taxon>50 kb inversion clade</taxon>
        <taxon>NPAAA clade</taxon>
        <taxon>indigoferoid/millettioid clade</taxon>
        <taxon>Phaseoleae</taxon>
        <taxon>Mucuna</taxon>
    </lineage>
</organism>
<sequence length="86" mass="10480">MTLLRDFIKHAKKHDKNLELVCYKHILDEKRKKLDNKSEAIIMVRYHLTRAYKLIFLITKKITTSRDVVFNENMTWKWDENCIGRE</sequence>
<dbReference type="Proteomes" id="UP000257109">
    <property type="component" value="Unassembled WGS sequence"/>
</dbReference>
<dbReference type="AlphaFoldDB" id="A0A371EGV8"/>
<name>A0A371EGV8_MUCPR</name>
<dbReference type="EMBL" id="QJKJ01014013">
    <property type="protein sequence ID" value="RDX65226.1"/>
    <property type="molecule type" value="Genomic_DNA"/>
</dbReference>
<evidence type="ECO:0000259" key="1">
    <source>
        <dbReference type="Pfam" id="PF25597"/>
    </source>
</evidence>
<dbReference type="Pfam" id="PF25597">
    <property type="entry name" value="SH3_retrovirus"/>
    <property type="match status" value="1"/>
</dbReference>
<feature type="non-terminal residue" evidence="2">
    <location>
        <position position="1"/>
    </location>
</feature>
<evidence type="ECO:0000313" key="2">
    <source>
        <dbReference type="EMBL" id="RDX65226.1"/>
    </source>
</evidence>
<protein>
    <recommendedName>
        <fullName evidence="1">Retroviral polymerase SH3-like domain-containing protein</fullName>
    </recommendedName>
</protein>
<gene>
    <name evidence="2" type="ORF">CR513_56138</name>
</gene>
<feature type="domain" description="Retroviral polymerase SH3-like" evidence="1">
    <location>
        <begin position="21"/>
        <end position="81"/>
    </location>
</feature>
<reference evidence="2" key="1">
    <citation type="submission" date="2018-05" db="EMBL/GenBank/DDBJ databases">
        <title>Draft genome of Mucuna pruriens seed.</title>
        <authorList>
            <person name="Nnadi N.E."/>
            <person name="Vos R."/>
            <person name="Hasami M.H."/>
            <person name="Devisetty U.K."/>
            <person name="Aguiy J.C."/>
        </authorList>
    </citation>
    <scope>NUCLEOTIDE SEQUENCE [LARGE SCALE GENOMIC DNA]</scope>
    <source>
        <strain evidence="2">JCA_2017</strain>
    </source>
</reference>
<keyword evidence="3" id="KW-1185">Reference proteome</keyword>
<evidence type="ECO:0000313" key="3">
    <source>
        <dbReference type="Proteomes" id="UP000257109"/>
    </source>
</evidence>